<evidence type="ECO:0000313" key="2">
    <source>
        <dbReference type="Ensembl" id="ENSAPLP00000030606.1"/>
    </source>
</evidence>
<sequence length="95" mass="10396">KALPRSQSPHLHPELEQLEPGSCLCSTPRDKTILEQFNPALENLWAAEVYFKAIEKIGEQALQSSTSHKLGKALPLPILCTARCHLPVEAPCPAS</sequence>
<dbReference type="InterPro" id="IPR013606">
    <property type="entry name" value="I-BAR_dom"/>
</dbReference>
<organism evidence="2 3">
    <name type="scientific">Anas platyrhynchos platyrhynchos</name>
    <name type="common">Northern mallard</name>
    <dbReference type="NCBI Taxonomy" id="8840"/>
    <lineage>
        <taxon>Eukaryota</taxon>
        <taxon>Metazoa</taxon>
        <taxon>Chordata</taxon>
        <taxon>Craniata</taxon>
        <taxon>Vertebrata</taxon>
        <taxon>Euteleostomi</taxon>
        <taxon>Archelosauria</taxon>
        <taxon>Archosauria</taxon>
        <taxon>Dinosauria</taxon>
        <taxon>Saurischia</taxon>
        <taxon>Theropoda</taxon>
        <taxon>Coelurosauria</taxon>
        <taxon>Aves</taxon>
        <taxon>Neognathae</taxon>
        <taxon>Galloanserae</taxon>
        <taxon>Anseriformes</taxon>
        <taxon>Anatidae</taxon>
        <taxon>Anatinae</taxon>
        <taxon>Anas</taxon>
    </lineage>
</organism>
<dbReference type="Proteomes" id="UP000016666">
    <property type="component" value="Chromosome 1"/>
</dbReference>
<dbReference type="SUPFAM" id="SSF103657">
    <property type="entry name" value="BAR/IMD domain-like"/>
    <property type="match status" value="1"/>
</dbReference>
<proteinExistence type="predicted"/>
<dbReference type="Pfam" id="PF08397">
    <property type="entry name" value="IMD"/>
    <property type="match status" value="1"/>
</dbReference>
<accession>A0A493TXM3</accession>
<dbReference type="STRING" id="8840.ENSAPLP00000030606"/>
<reference evidence="2" key="3">
    <citation type="submission" date="2025-09" db="UniProtKB">
        <authorList>
            <consortium name="Ensembl"/>
        </authorList>
    </citation>
    <scope>IDENTIFICATION</scope>
</reference>
<evidence type="ECO:0000313" key="3">
    <source>
        <dbReference type="Proteomes" id="UP000016666"/>
    </source>
</evidence>
<dbReference type="GO" id="GO:0007009">
    <property type="term" value="P:plasma membrane organization"/>
    <property type="evidence" value="ECO:0007669"/>
    <property type="project" value="InterPro"/>
</dbReference>
<dbReference type="Gene3D" id="1.20.1270.60">
    <property type="entry name" value="Arfaptin homology (AH) domain/BAR domain"/>
    <property type="match status" value="1"/>
</dbReference>
<name>A0A493TXM3_ANAPP</name>
<reference evidence="2 3" key="1">
    <citation type="submission" date="2017-10" db="EMBL/GenBank/DDBJ databases">
        <title>A new Pekin duck reference genome.</title>
        <authorList>
            <person name="Hou Z.-C."/>
            <person name="Zhou Z.-K."/>
            <person name="Zhu F."/>
            <person name="Hou S.-S."/>
        </authorList>
    </citation>
    <scope>NUCLEOTIDE SEQUENCE [LARGE SCALE GENOMIC DNA]</scope>
</reference>
<keyword evidence="3" id="KW-1185">Reference proteome</keyword>
<dbReference type="AlphaFoldDB" id="A0A493TXM3"/>
<protein>
    <recommendedName>
        <fullName evidence="1">IMD domain-containing protein</fullName>
    </recommendedName>
</protein>
<feature type="domain" description="IMD" evidence="1">
    <location>
        <begin position="46"/>
        <end position="74"/>
    </location>
</feature>
<evidence type="ECO:0000259" key="1">
    <source>
        <dbReference type="Pfam" id="PF08397"/>
    </source>
</evidence>
<reference evidence="2" key="2">
    <citation type="submission" date="2025-08" db="UniProtKB">
        <authorList>
            <consortium name="Ensembl"/>
        </authorList>
    </citation>
    <scope>IDENTIFICATION</scope>
</reference>
<dbReference type="Ensembl" id="ENSAPLT00000048418.1">
    <property type="protein sequence ID" value="ENSAPLP00000030606.1"/>
    <property type="gene ID" value="ENSAPLG00000030608.1"/>
</dbReference>
<dbReference type="InterPro" id="IPR027267">
    <property type="entry name" value="AH/BAR_dom_sf"/>
</dbReference>